<evidence type="ECO:0000313" key="12">
    <source>
        <dbReference type="Proteomes" id="UP000887572"/>
    </source>
</evidence>
<evidence type="ECO:0000256" key="9">
    <source>
        <dbReference type="ARBA" id="ARBA00023242"/>
    </source>
</evidence>
<protein>
    <recommendedName>
        <fullName evidence="3">proteasome endopeptidase complex</fullName>
        <ecNumber evidence="3">3.4.25.1</ecNumber>
    </recommendedName>
</protein>
<dbReference type="Gene3D" id="3.60.20.10">
    <property type="entry name" value="Glutamine Phosphoribosylpyrophosphate, subunit 1, domain 1"/>
    <property type="match status" value="1"/>
</dbReference>
<dbReference type="InterPro" id="IPR029055">
    <property type="entry name" value="Ntn_hydrolases_N"/>
</dbReference>
<dbReference type="GO" id="GO:0005634">
    <property type="term" value="C:nucleus"/>
    <property type="evidence" value="ECO:0007669"/>
    <property type="project" value="UniProtKB-SubCell"/>
</dbReference>
<dbReference type="InterPro" id="IPR023333">
    <property type="entry name" value="Proteasome_suB-type"/>
</dbReference>
<evidence type="ECO:0000256" key="10">
    <source>
        <dbReference type="ARBA" id="ARBA00026071"/>
    </source>
</evidence>
<keyword evidence="7" id="KW-0378">Hydrolase</keyword>
<dbReference type="InterPro" id="IPR001353">
    <property type="entry name" value="Proteasome_sua/b"/>
</dbReference>
<dbReference type="GO" id="GO:0005839">
    <property type="term" value="C:proteasome core complex"/>
    <property type="evidence" value="ECO:0007669"/>
    <property type="project" value="InterPro"/>
</dbReference>
<keyword evidence="8" id="KW-0647">Proteasome</keyword>
<dbReference type="PANTHER" id="PTHR32194:SF4">
    <property type="entry name" value="PROTEASOME SUBUNIT BETA TYPE-7"/>
    <property type="match status" value="1"/>
</dbReference>
<keyword evidence="4" id="KW-0963">Cytoplasm</keyword>
<dbReference type="SUPFAM" id="SSF56235">
    <property type="entry name" value="N-terminal nucleophile aminohydrolases (Ntn hydrolases)"/>
    <property type="match status" value="1"/>
</dbReference>
<dbReference type="GO" id="GO:0004298">
    <property type="term" value="F:threonine-type endopeptidase activity"/>
    <property type="evidence" value="ECO:0007669"/>
    <property type="project" value="UniProtKB-KW"/>
</dbReference>
<evidence type="ECO:0000256" key="5">
    <source>
        <dbReference type="ARBA" id="ARBA00022670"/>
    </source>
</evidence>
<evidence type="ECO:0000256" key="2">
    <source>
        <dbReference type="ARBA" id="ARBA00004123"/>
    </source>
</evidence>
<evidence type="ECO:0000256" key="11">
    <source>
        <dbReference type="PIRSR" id="PIRSR600243-1"/>
    </source>
</evidence>
<comment type="subunit">
    <text evidence="10">The 26S proteasome consists of a 20S proteasome core and two 19S regulatory subunits. The 20S proteasome core is composed of 28 subunits that are arranged in four stacked rings, resulting in a barrel-shaped structure. The two end rings are each formed by seven alpha subunits, and the two central rings are each formed by seven beta subunits. The catalytic chamber with the active sites is on the inside of the barrel.</text>
</comment>
<dbReference type="PRINTS" id="PR00141">
    <property type="entry name" value="PROTEASOME"/>
</dbReference>
<keyword evidence="12" id="KW-1185">Reference proteome</keyword>
<dbReference type="GO" id="GO:0005737">
    <property type="term" value="C:cytoplasm"/>
    <property type="evidence" value="ECO:0007669"/>
    <property type="project" value="TreeGrafter"/>
</dbReference>
<name>A0A914HC12_GLORO</name>
<comment type="catalytic activity">
    <reaction evidence="1">
        <text>Cleavage of peptide bonds with very broad specificity.</text>
        <dbReference type="EC" id="3.4.25.1"/>
    </reaction>
</comment>
<reference evidence="13" key="1">
    <citation type="submission" date="2022-11" db="UniProtKB">
        <authorList>
            <consortium name="WormBaseParasite"/>
        </authorList>
    </citation>
    <scope>IDENTIFICATION</scope>
</reference>
<dbReference type="GO" id="GO:0051603">
    <property type="term" value="P:proteolysis involved in protein catabolic process"/>
    <property type="evidence" value="ECO:0007669"/>
    <property type="project" value="InterPro"/>
</dbReference>
<keyword evidence="6" id="KW-0888">Threonine protease</keyword>
<proteinExistence type="predicted"/>
<evidence type="ECO:0000256" key="6">
    <source>
        <dbReference type="ARBA" id="ARBA00022698"/>
    </source>
</evidence>
<comment type="subcellular location">
    <subcellularLocation>
        <location evidence="2">Nucleus</location>
    </subcellularLocation>
</comment>
<evidence type="ECO:0000313" key="13">
    <source>
        <dbReference type="WBParaSite" id="Gr19_v10_g15961.t1"/>
    </source>
</evidence>
<dbReference type="Pfam" id="PF00227">
    <property type="entry name" value="Proteasome"/>
    <property type="match status" value="1"/>
</dbReference>
<keyword evidence="9" id="KW-0539">Nucleus</keyword>
<evidence type="ECO:0000256" key="1">
    <source>
        <dbReference type="ARBA" id="ARBA00001198"/>
    </source>
</evidence>
<evidence type="ECO:0000256" key="3">
    <source>
        <dbReference type="ARBA" id="ARBA00012039"/>
    </source>
</evidence>
<dbReference type="AlphaFoldDB" id="A0A914HC12"/>
<accession>A0A914HC12</accession>
<feature type="active site" description="Nucleophile" evidence="11">
    <location>
        <position position="32"/>
    </location>
</feature>
<dbReference type="Proteomes" id="UP000887572">
    <property type="component" value="Unplaced"/>
</dbReference>
<dbReference type="EC" id="3.4.25.1" evidence="3"/>
<dbReference type="WBParaSite" id="Gr19_v10_g15961.t1">
    <property type="protein sequence ID" value="Gr19_v10_g15961.t1"/>
    <property type="gene ID" value="Gr19_v10_g15961"/>
</dbReference>
<evidence type="ECO:0000256" key="4">
    <source>
        <dbReference type="ARBA" id="ARBA00022490"/>
    </source>
</evidence>
<sequence>MCERNLALKQQMDEEGLGEEFNNMTKLTSSGTTIVGSIFQGGVVMGGDSRATQGNLIADKKCMKVLCLTDKIYVCGAGGSADITKVAQITSAELKLFELNSGLQARVAMAARRLRQYLFKHMGYVRCYYLVGGVDVTGSHIYSVSASGAGIRKAFDADGSGCYCAIAEMEAMFKPNMTEEECIALVKKGLEGGMRGDNMSGNSYNLTIGTADGFRCEGPFKPSFVKAEKAENKFMFGPESITVLSKCVSMQKI</sequence>
<dbReference type="PANTHER" id="PTHR32194">
    <property type="entry name" value="METALLOPROTEASE TLDD"/>
    <property type="match status" value="1"/>
</dbReference>
<organism evidence="12 13">
    <name type="scientific">Globodera rostochiensis</name>
    <name type="common">Golden nematode worm</name>
    <name type="synonym">Heterodera rostochiensis</name>
    <dbReference type="NCBI Taxonomy" id="31243"/>
    <lineage>
        <taxon>Eukaryota</taxon>
        <taxon>Metazoa</taxon>
        <taxon>Ecdysozoa</taxon>
        <taxon>Nematoda</taxon>
        <taxon>Chromadorea</taxon>
        <taxon>Rhabditida</taxon>
        <taxon>Tylenchina</taxon>
        <taxon>Tylenchomorpha</taxon>
        <taxon>Tylenchoidea</taxon>
        <taxon>Heteroderidae</taxon>
        <taxon>Heteroderinae</taxon>
        <taxon>Globodera</taxon>
    </lineage>
</organism>
<dbReference type="InterPro" id="IPR000243">
    <property type="entry name" value="Pept_T1A_subB"/>
</dbReference>
<evidence type="ECO:0000256" key="7">
    <source>
        <dbReference type="ARBA" id="ARBA00022801"/>
    </source>
</evidence>
<evidence type="ECO:0000256" key="8">
    <source>
        <dbReference type="ARBA" id="ARBA00022942"/>
    </source>
</evidence>
<dbReference type="PROSITE" id="PS51476">
    <property type="entry name" value="PROTEASOME_BETA_2"/>
    <property type="match status" value="1"/>
</dbReference>
<keyword evidence="5" id="KW-0645">Protease</keyword>